<organism evidence="1 2">
    <name type="scientific">Xylanibacter caecicola</name>
    <dbReference type="NCBI Taxonomy" id="2736294"/>
    <lineage>
        <taxon>Bacteria</taxon>
        <taxon>Pseudomonadati</taxon>
        <taxon>Bacteroidota</taxon>
        <taxon>Bacteroidia</taxon>
        <taxon>Bacteroidales</taxon>
        <taxon>Prevotellaceae</taxon>
        <taxon>Xylanibacter</taxon>
    </lineage>
</organism>
<name>A0ABX2B8F3_9BACT</name>
<dbReference type="Proteomes" id="UP000820977">
    <property type="component" value="Unassembled WGS sequence"/>
</dbReference>
<comment type="caution">
    <text evidence="1">The sequence shown here is derived from an EMBL/GenBank/DDBJ whole genome shotgun (WGS) entry which is preliminary data.</text>
</comment>
<reference evidence="1 2" key="1">
    <citation type="submission" date="2020-05" db="EMBL/GenBank/DDBJ databases">
        <title>Distinct polysaccharide utilization as determinants for interspecies competition between intestinal Prevotella spp.</title>
        <authorList>
            <person name="Galvez E.J.C."/>
            <person name="Iljazovic A."/>
            <person name="Strowig T."/>
        </authorList>
    </citation>
    <scope>NUCLEOTIDE SEQUENCE [LARGE SCALE GENOMIC DNA]</scope>
    <source>
        <strain evidence="1 2">PCHR</strain>
    </source>
</reference>
<keyword evidence="2" id="KW-1185">Reference proteome</keyword>
<dbReference type="EMBL" id="JABKKJ010000042">
    <property type="protein sequence ID" value="NPE26285.1"/>
    <property type="molecule type" value="Genomic_DNA"/>
</dbReference>
<evidence type="ECO:0000313" key="2">
    <source>
        <dbReference type="Proteomes" id="UP000820977"/>
    </source>
</evidence>
<sequence length="156" mass="18204">MKNTVIFLDFDGVMDNAYYDSVRMSKGLSGYDRFGAIFDPRCVHNLKYIIDKTGADIVVSSSWKEDMSLSEILEMWTVRNLPGRVIDTTPIISCYHRGDEIDVWLEKNWVCRDYVIIDDLDAQNFNEHHISHLFLVNPYIGLDEGTTRRIVEYLMR</sequence>
<gene>
    <name evidence="1" type="ORF">HPS54_12345</name>
</gene>
<accession>A0ABX2B8F3</accession>
<dbReference type="RefSeq" id="WP_172345723.1">
    <property type="nucleotide sequence ID" value="NZ_CASYYZ010000100.1"/>
</dbReference>
<dbReference type="Pfam" id="PF18143">
    <property type="entry name" value="HAD_SAK_2"/>
    <property type="match status" value="1"/>
</dbReference>
<proteinExistence type="predicted"/>
<protein>
    <submittedName>
        <fullName evidence="1">Uncharacterized protein</fullName>
    </submittedName>
</protein>
<evidence type="ECO:0000313" key="1">
    <source>
        <dbReference type="EMBL" id="NPE26285.1"/>
    </source>
</evidence>